<reference evidence="2 3" key="1">
    <citation type="journal article" date="2012" name="PLoS Pathog.">
        <title>Diverse lifestyles and strategies of plant pathogenesis encoded in the genomes of eighteen Dothideomycetes fungi.</title>
        <authorList>
            <person name="Ohm R.A."/>
            <person name="Feau N."/>
            <person name="Henrissat B."/>
            <person name="Schoch C.L."/>
            <person name="Horwitz B.A."/>
            <person name="Barry K.W."/>
            <person name="Condon B.J."/>
            <person name="Copeland A.C."/>
            <person name="Dhillon B."/>
            <person name="Glaser F."/>
            <person name="Hesse C.N."/>
            <person name="Kosti I."/>
            <person name="LaButti K."/>
            <person name="Lindquist E.A."/>
            <person name="Lucas S."/>
            <person name="Salamov A.A."/>
            <person name="Bradshaw R.E."/>
            <person name="Ciuffetti L."/>
            <person name="Hamelin R.C."/>
            <person name="Kema G.H.J."/>
            <person name="Lawrence C."/>
            <person name="Scott J.A."/>
            <person name="Spatafora J.W."/>
            <person name="Turgeon B.G."/>
            <person name="de Wit P.J.G.M."/>
            <person name="Zhong S."/>
            <person name="Goodwin S.B."/>
            <person name="Grigoriev I.V."/>
        </authorList>
    </citation>
    <scope>NUCLEOTIDE SEQUENCE [LARGE SCALE GENOMIC DNA]</scope>
    <source>
        <strain evidence="3">28A</strain>
    </source>
</reference>
<sequence>MSSNKYSYNADENPINDDDTPPTLLDQRKLSIGRELICACLSNSEIELSKYLQENRWNIEPDMKEVLEIALMISLRLKHFIAAKVLIRYKSPERWAYKLLREYVKHEYWVQAIELLSTVSTLDEIRKYLSGKRFYKILQVATTKGCGYTQHQICFIQSFLGCSKRFDYPYSDVNKKQKEGGDPLTQAILAGSDATVALLLRKGITAHDKHIIAAQECIESAKEIESAVNPGLRKRKRGNESLERAIKKVLQSYDDNSETEVN</sequence>
<proteinExistence type="predicted"/>
<protein>
    <submittedName>
        <fullName evidence="2">Uncharacterized protein</fullName>
    </submittedName>
</protein>
<reference evidence="2 3" key="2">
    <citation type="journal article" date="2013" name="PLoS Genet.">
        <title>Comparative genome structure, secondary metabolite, and effector coding capacity across Cochliobolus pathogens.</title>
        <authorList>
            <person name="Condon B.J."/>
            <person name="Leng Y."/>
            <person name="Wu D."/>
            <person name="Bushley K.E."/>
            <person name="Ohm R.A."/>
            <person name="Otillar R."/>
            <person name="Martin J."/>
            <person name="Schackwitz W."/>
            <person name="Grimwood J."/>
            <person name="MohdZainudin N."/>
            <person name="Xue C."/>
            <person name="Wang R."/>
            <person name="Manning V.A."/>
            <person name="Dhillon B."/>
            <person name="Tu Z.J."/>
            <person name="Steffenson B.J."/>
            <person name="Salamov A."/>
            <person name="Sun H."/>
            <person name="Lowry S."/>
            <person name="LaButti K."/>
            <person name="Han J."/>
            <person name="Copeland A."/>
            <person name="Lindquist E."/>
            <person name="Barry K."/>
            <person name="Schmutz J."/>
            <person name="Baker S.E."/>
            <person name="Ciuffetti L.M."/>
            <person name="Grigoriev I.V."/>
            <person name="Zhong S."/>
            <person name="Turgeon B.G."/>
        </authorList>
    </citation>
    <scope>NUCLEOTIDE SEQUENCE [LARGE SCALE GENOMIC DNA]</scope>
    <source>
        <strain evidence="3">28A</strain>
    </source>
</reference>
<organism evidence="2 3">
    <name type="scientific">Exserohilum turcicum (strain 28A)</name>
    <name type="common">Northern leaf blight fungus</name>
    <name type="synonym">Setosphaeria turcica</name>
    <dbReference type="NCBI Taxonomy" id="671987"/>
    <lineage>
        <taxon>Eukaryota</taxon>
        <taxon>Fungi</taxon>
        <taxon>Dikarya</taxon>
        <taxon>Ascomycota</taxon>
        <taxon>Pezizomycotina</taxon>
        <taxon>Dothideomycetes</taxon>
        <taxon>Pleosporomycetidae</taxon>
        <taxon>Pleosporales</taxon>
        <taxon>Pleosporineae</taxon>
        <taxon>Pleosporaceae</taxon>
        <taxon>Exserohilum</taxon>
    </lineage>
</organism>
<dbReference type="EMBL" id="KB908626">
    <property type="protein sequence ID" value="EOA85961.1"/>
    <property type="molecule type" value="Genomic_DNA"/>
</dbReference>
<accession>R0IMC4</accession>
<evidence type="ECO:0000256" key="1">
    <source>
        <dbReference type="SAM" id="MobiDB-lite"/>
    </source>
</evidence>
<dbReference type="RefSeq" id="XP_008026419.1">
    <property type="nucleotide sequence ID" value="XM_008028228.1"/>
</dbReference>
<dbReference type="InterPro" id="IPR036770">
    <property type="entry name" value="Ankyrin_rpt-contain_sf"/>
</dbReference>
<evidence type="ECO:0000313" key="2">
    <source>
        <dbReference type="EMBL" id="EOA85961.1"/>
    </source>
</evidence>
<dbReference type="GeneID" id="19404559"/>
<gene>
    <name evidence="2" type="ORF">SETTUDRAFT_39978</name>
</gene>
<dbReference type="Proteomes" id="UP000016935">
    <property type="component" value="Unassembled WGS sequence"/>
</dbReference>
<dbReference type="AlphaFoldDB" id="R0IMC4"/>
<dbReference type="HOGENOM" id="CLU_1062321_0_0_1"/>
<evidence type="ECO:0000313" key="3">
    <source>
        <dbReference type="Proteomes" id="UP000016935"/>
    </source>
</evidence>
<feature type="region of interest" description="Disordered" evidence="1">
    <location>
        <begin position="1"/>
        <end position="22"/>
    </location>
</feature>
<keyword evidence="3" id="KW-1185">Reference proteome</keyword>
<name>R0IMC4_EXST2</name>
<dbReference type="SUPFAM" id="SSF48403">
    <property type="entry name" value="Ankyrin repeat"/>
    <property type="match status" value="1"/>
</dbReference>